<dbReference type="EMBL" id="UZAU01000683">
    <property type="status" value="NOT_ANNOTATED_CDS"/>
    <property type="molecule type" value="Genomic_DNA"/>
</dbReference>
<dbReference type="AlphaFoldDB" id="A0A803QAY0"/>
<feature type="compositionally biased region" description="Basic residues" evidence="1">
    <location>
        <begin position="77"/>
        <end position="86"/>
    </location>
</feature>
<proteinExistence type="predicted"/>
<name>A0A803QAY0_CANSA</name>
<evidence type="ECO:0000313" key="2">
    <source>
        <dbReference type="EnsemblPlants" id="cds.evm.model.08.339"/>
    </source>
</evidence>
<sequence length="150" mass="16875">MNNLTHVTWLELQETLLSFDPKLERFSNLQPGSKALNPQSSTPPSANFANKQNPSNNNNNNGGRGYNPNMYNYSSGHGRKGYHPNSHRGNNSRGRGRGGGRNSRPTSQVRGKYGHSRAYCYNRHDESFMRSPPNNGGGQEKKYQQLMQLH</sequence>
<feature type="compositionally biased region" description="Low complexity" evidence="1">
    <location>
        <begin position="47"/>
        <end position="73"/>
    </location>
</feature>
<accession>A0A803QAY0</accession>
<evidence type="ECO:0000256" key="1">
    <source>
        <dbReference type="SAM" id="MobiDB-lite"/>
    </source>
</evidence>
<dbReference type="Gramene" id="evm.model.08.339">
    <property type="protein sequence ID" value="cds.evm.model.08.339"/>
    <property type="gene ID" value="evm.TU.08.339"/>
</dbReference>
<evidence type="ECO:0000313" key="3">
    <source>
        <dbReference type="Proteomes" id="UP000596661"/>
    </source>
</evidence>
<dbReference type="Proteomes" id="UP000596661">
    <property type="component" value="Chromosome 8"/>
</dbReference>
<protein>
    <submittedName>
        <fullName evidence="2">Uncharacterized protein</fullName>
    </submittedName>
</protein>
<dbReference type="EnsemblPlants" id="evm.model.08.339">
    <property type="protein sequence ID" value="cds.evm.model.08.339"/>
    <property type="gene ID" value="evm.TU.08.339"/>
</dbReference>
<feature type="region of interest" description="Disordered" evidence="1">
    <location>
        <begin position="28"/>
        <end position="150"/>
    </location>
</feature>
<keyword evidence="3" id="KW-1185">Reference proteome</keyword>
<reference evidence="2" key="2">
    <citation type="submission" date="2021-03" db="UniProtKB">
        <authorList>
            <consortium name="EnsemblPlants"/>
        </authorList>
    </citation>
    <scope>IDENTIFICATION</scope>
</reference>
<organism evidence="2 3">
    <name type="scientific">Cannabis sativa</name>
    <name type="common">Hemp</name>
    <name type="synonym">Marijuana</name>
    <dbReference type="NCBI Taxonomy" id="3483"/>
    <lineage>
        <taxon>Eukaryota</taxon>
        <taxon>Viridiplantae</taxon>
        <taxon>Streptophyta</taxon>
        <taxon>Embryophyta</taxon>
        <taxon>Tracheophyta</taxon>
        <taxon>Spermatophyta</taxon>
        <taxon>Magnoliopsida</taxon>
        <taxon>eudicotyledons</taxon>
        <taxon>Gunneridae</taxon>
        <taxon>Pentapetalae</taxon>
        <taxon>rosids</taxon>
        <taxon>fabids</taxon>
        <taxon>Rosales</taxon>
        <taxon>Cannabaceae</taxon>
        <taxon>Cannabis</taxon>
    </lineage>
</organism>
<feature type="compositionally biased region" description="Polar residues" evidence="1">
    <location>
        <begin position="28"/>
        <end position="45"/>
    </location>
</feature>
<reference evidence="2" key="1">
    <citation type="submission" date="2018-11" db="EMBL/GenBank/DDBJ databases">
        <authorList>
            <person name="Grassa J C."/>
        </authorList>
    </citation>
    <scope>NUCLEOTIDE SEQUENCE [LARGE SCALE GENOMIC DNA]</scope>
</reference>